<evidence type="ECO:0000313" key="3">
    <source>
        <dbReference type="Proteomes" id="UP000008068"/>
    </source>
</evidence>
<sequence length="114" mass="13170">MQADARRQQEAENERQREHEEQIRRMANDCWMRVATIQLQALNRENQLNARIAELEQAEDEVPEDPNLENEVELPVEIVNEKCEGSRHDDDDVADNLPEVPIEAAVARVENGQN</sequence>
<accession>G0P0M4</accession>
<evidence type="ECO:0000313" key="2">
    <source>
        <dbReference type="EMBL" id="EGT41804.1"/>
    </source>
</evidence>
<gene>
    <name evidence="2" type="ORF">CAEBREN_02248</name>
</gene>
<proteinExistence type="predicted"/>
<reference evidence="3" key="1">
    <citation type="submission" date="2011-07" db="EMBL/GenBank/DDBJ databases">
        <authorList>
            <consortium name="Caenorhabditis brenneri Sequencing and Analysis Consortium"/>
            <person name="Wilson R.K."/>
        </authorList>
    </citation>
    <scope>NUCLEOTIDE SEQUENCE [LARGE SCALE GENOMIC DNA]</scope>
    <source>
        <strain evidence="3">PB2801</strain>
    </source>
</reference>
<name>G0P0M4_CAEBE</name>
<keyword evidence="3" id="KW-1185">Reference proteome</keyword>
<feature type="region of interest" description="Disordered" evidence="1">
    <location>
        <begin position="1"/>
        <end position="21"/>
    </location>
</feature>
<dbReference type="AlphaFoldDB" id="G0P0M4"/>
<dbReference type="EMBL" id="GL380002">
    <property type="protein sequence ID" value="EGT41804.1"/>
    <property type="molecule type" value="Genomic_DNA"/>
</dbReference>
<organism evidence="3">
    <name type="scientific">Caenorhabditis brenneri</name>
    <name type="common">Nematode worm</name>
    <dbReference type="NCBI Taxonomy" id="135651"/>
    <lineage>
        <taxon>Eukaryota</taxon>
        <taxon>Metazoa</taxon>
        <taxon>Ecdysozoa</taxon>
        <taxon>Nematoda</taxon>
        <taxon>Chromadorea</taxon>
        <taxon>Rhabditida</taxon>
        <taxon>Rhabditina</taxon>
        <taxon>Rhabditomorpha</taxon>
        <taxon>Rhabditoidea</taxon>
        <taxon>Rhabditidae</taxon>
        <taxon>Peloderinae</taxon>
        <taxon>Caenorhabditis</taxon>
    </lineage>
</organism>
<dbReference type="Proteomes" id="UP000008068">
    <property type="component" value="Unassembled WGS sequence"/>
</dbReference>
<evidence type="ECO:0000256" key="1">
    <source>
        <dbReference type="SAM" id="MobiDB-lite"/>
    </source>
</evidence>
<protein>
    <submittedName>
        <fullName evidence="2">Uncharacterized protein</fullName>
    </submittedName>
</protein>
<dbReference type="HOGENOM" id="CLU_142443_0_0_1"/>
<dbReference type="InParanoid" id="G0P0M4"/>